<evidence type="ECO:0000256" key="3">
    <source>
        <dbReference type="ARBA" id="ARBA00022692"/>
    </source>
</evidence>
<proteinExistence type="inferred from homology"/>
<dbReference type="InterPro" id="IPR019358">
    <property type="entry name" value="NEMP_fam"/>
</dbReference>
<feature type="transmembrane region" description="Helical" evidence="8">
    <location>
        <begin position="212"/>
        <end position="229"/>
    </location>
</feature>
<keyword evidence="7" id="KW-0539">Nucleus</keyword>
<dbReference type="EMBL" id="JBFDAA010000001">
    <property type="protein sequence ID" value="KAL1140876.1"/>
    <property type="molecule type" value="Genomic_DNA"/>
</dbReference>
<evidence type="ECO:0000256" key="4">
    <source>
        <dbReference type="ARBA" id="ARBA00022729"/>
    </source>
</evidence>
<keyword evidence="4" id="KW-0732">Signal</keyword>
<feature type="transmembrane region" description="Helical" evidence="8">
    <location>
        <begin position="124"/>
        <end position="144"/>
    </location>
</feature>
<keyword evidence="3 8" id="KW-0812">Transmembrane</keyword>
<evidence type="ECO:0000313" key="10">
    <source>
        <dbReference type="Proteomes" id="UP001558652"/>
    </source>
</evidence>
<sequence>MQTNLTSEQFDQFEGSNPKEVISKFKTHKMSWNFNFYTFKKKNIKLNPFNETCIGILTKEYYSVELKVISKAVLFLNGIVLFVSSPKLCNSSLFYYLTGVSFGVCASFLILIYIVSRFFPRKPVMYGFVIGGWTVGVYLAQLFWDNLRTIITQHKTYVIGYITFTALLSFVVCYRFGPVSNQKTRDLIKWALQGLSLVLMFCSSEFQEASLAIILIFLACYNIPLSLVFRMRNRLWYKPKVKLLTEDEYYHQGVVETKKALEELRGYCSSPECNQWKTVLKLKNPQRFANFMEGTSHLEDEEVLAFEMDVKNSSSELLTDDSSSD</sequence>
<evidence type="ECO:0000256" key="7">
    <source>
        <dbReference type="ARBA" id="ARBA00023242"/>
    </source>
</evidence>
<dbReference type="Pfam" id="PF10225">
    <property type="entry name" value="NEMP"/>
    <property type="match status" value="1"/>
</dbReference>
<dbReference type="GO" id="GO:0005637">
    <property type="term" value="C:nuclear inner membrane"/>
    <property type="evidence" value="ECO:0007669"/>
    <property type="project" value="UniProtKB-SubCell"/>
</dbReference>
<reference evidence="9 10" key="1">
    <citation type="submission" date="2024-07" db="EMBL/GenBank/DDBJ databases">
        <title>Chromosome-level genome assembly of the water stick insect Ranatra chinensis (Heteroptera: Nepidae).</title>
        <authorList>
            <person name="Liu X."/>
        </authorList>
    </citation>
    <scope>NUCLEOTIDE SEQUENCE [LARGE SCALE GENOMIC DNA]</scope>
    <source>
        <strain evidence="9">Cailab_2021Rc</strain>
        <tissue evidence="9">Muscle</tissue>
    </source>
</reference>
<dbReference type="PANTHER" id="PTHR13598:SF1">
    <property type="entry name" value="AT07567P-RELATED"/>
    <property type="match status" value="1"/>
</dbReference>
<dbReference type="AlphaFoldDB" id="A0ABD0YY44"/>
<comment type="similarity">
    <text evidence="2">Belongs to the NEMP family.</text>
</comment>
<name>A0ABD0YY44_9HEMI</name>
<keyword evidence="5 8" id="KW-1133">Transmembrane helix</keyword>
<evidence type="ECO:0000256" key="2">
    <source>
        <dbReference type="ARBA" id="ARBA00005748"/>
    </source>
</evidence>
<keyword evidence="6 8" id="KW-0472">Membrane</keyword>
<gene>
    <name evidence="9" type="ORF">AAG570_000804</name>
</gene>
<organism evidence="9 10">
    <name type="scientific">Ranatra chinensis</name>
    <dbReference type="NCBI Taxonomy" id="642074"/>
    <lineage>
        <taxon>Eukaryota</taxon>
        <taxon>Metazoa</taxon>
        <taxon>Ecdysozoa</taxon>
        <taxon>Arthropoda</taxon>
        <taxon>Hexapoda</taxon>
        <taxon>Insecta</taxon>
        <taxon>Pterygota</taxon>
        <taxon>Neoptera</taxon>
        <taxon>Paraneoptera</taxon>
        <taxon>Hemiptera</taxon>
        <taxon>Heteroptera</taxon>
        <taxon>Panheteroptera</taxon>
        <taxon>Nepomorpha</taxon>
        <taxon>Nepidae</taxon>
        <taxon>Ranatrinae</taxon>
        <taxon>Ranatra</taxon>
    </lineage>
</organism>
<feature type="transmembrane region" description="Helical" evidence="8">
    <location>
        <begin position="156"/>
        <end position="175"/>
    </location>
</feature>
<feature type="transmembrane region" description="Helical" evidence="8">
    <location>
        <begin position="94"/>
        <end position="115"/>
    </location>
</feature>
<comment type="subcellular location">
    <subcellularLocation>
        <location evidence="1">Nucleus inner membrane</location>
        <topology evidence="1">Multi-pass membrane protein</topology>
        <orientation evidence="1">Nucleoplasmic side</orientation>
    </subcellularLocation>
</comment>
<accession>A0ABD0YY44</accession>
<protein>
    <recommendedName>
        <fullName evidence="11">Nuclear envelope integral membrane protein 1</fullName>
    </recommendedName>
</protein>
<evidence type="ECO:0000313" key="9">
    <source>
        <dbReference type="EMBL" id="KAL1140876.1"/>
    </source>
</evidence>
<evidence type="ECO:0008006" key="11">
    <source>
        <dbReference type="Google" id="ProtNLM"/>
    </source>
</evidence>
<evidence type="ECO:0000256" key="8">
    <source>
        <dbReference type="SAM" id="Phobius"/>
    </source>
</evidence>
<evidence type="ECO:0000256" key="6">
    <source>
        <dbReference type="ARBA" id="ARBA00023136"/>
    </source>
</evidence>
<evidence type="ECO:0000256" key="1">
    <source>
        <dbReference type="ARBA" id="ARBA00004575"/>
    </source>
</evidence>
<keyword evidence="10" id="KW-1185">Reference proteome</keyword>
<dbReference type="PANTHER" id="PTHR13598">
    <property type="entry name" value="AT07567P-RELATED"/>
    <property type="match status" value="1"/>
</dbReference>
<dbReference type="Proteomes" id="UP001558652">
    <property type="component" value="Unassembled WGS sequence"/>
</dbReference>
<comment type="caution">
    <text evidence="9">The sequence shown here is derived from an EMBL/GenBank/DDBJ whole genome shotgun (WGS) entry which is preliminary data.</text>
</comment>
<evidence type="ECO:0000256" key="5">
    <source>
        <dbReference type="ARBA" id="ARBA00022989"/>
    </source>
</evidence>